<protein>
    <submittedName>
        <fullName evidence="1">Uncharacterized protein</fullName>
    </submittedName>
</protein>
<reference evidence="1" key="1">
    <citation type="submission" date="2022-08" db="EMBL/GenBank/DDBJ databases">
        <title>Genome sequencing of Pelomonas sp. UHG3.</title>
        <authorList>
            <person name="So Y."/>
        </authorList>
    </citation>
    <scope>NUCLEOTIDE SEQUENCE</scope>
    <source>
        <strain evidence="1">UHG3</strain>
    </source>
</reference>
<evidence type="ECO:0000313" key="2">
    <source>
        <dbReference type="Proteomes" id="UP001076464"/>
    </source>
</evidence>
<dbReference type="EMBL" id="JAPPUY010000010">
    <property type="protein sequence ID" value="MCY4747510.1"/>
    <property type="molecule type" value="Genomic_DNA"/>
</dbReference>
<evidence type="ECO:0000313" key="1">
    <source>
        <dbReference type="EMBL" id="MCY4747510.1"/>
    </source>
</evidence>
<name>A0ACC6CGK6_9BURK</name>
<proteinExistence type="predicted"/>
<accession>A0ACC6CGK6</accession>
<sequence length="226" mass="24486">HQLLSSQTHCILVHVREANDKATDEAQLHQVQSMLAAGWGGTSSVMAAPALGALASTPTVWRNSRAGMPAPDCMLSVVDAYDVACPDLLTVMRGQHDESGFATMRMVAQGIHAYLLTDGSFDSLDNYCWSLSIHNDLRDAIEEVGALVAEPSVAWLLLAHWINSRSGGLGDPELSNALTAQLSRLDRSIVSKAKRTFDRSLGLYGLDDWKSSRLRRLTSLLNRAAG</sequence>
<comment type="caution">
    <text evidence="1">The sequence shown here is derived from an EMBL/GenBank/DDBJ whole genome shotgun (WGS) entry which is preliminary data.</text>
</comment>
<organism evidence="1 2">
    <name type="scientific">Roseateles hydrophilus</name>
    <dbReference type="NCBI Taxonomy" id="2975054"/>
    <lineage>
        <taxon>Bacteria</taxon>
        <taxon>Pseudomonadati</taxon>
        <taxon>Pseudomonadota</taxon>
        <taxon>Betaproteobacteria</taxon>
        <taxon>Burkholderiales</taxon>
        <taxon>Sphaerotilaceae</taxon>
        <taxon>Roseateles</taxon>
    </lineage>
</organism>
<feature type="non-terminal residue" evidence="1">
    <location>
        <position position="1"/>
    </location>
</feature>
<keyword evidence="2" id="KW-1185">Reference proteome</keyword>
<gene>
    <name evidence="1" type="ORF">NYO99_21270</name>
</gene>
<dbReference type="Proteomes" id="UP001076464">
    <property type="component" value="Unassembled WGS sequence"/>
</dbReference>